<organism evidence="5 6">
    <name type="scientific">Pacificimonas pallii</name>
    <dbReference type="NCBI Taxonomy" id="2827236"/>
    <lineage>
        <taxon>Bacteria</taxon>
        <taxon>Pseudomonadati</taxon>
        <taxon>Pseudomonadota</taxon>
        <taxon>Alphaproteobacteria</taxon>
        <taxon>Sphingomonadales</taxon>
        <taxon>Sphingosinicellaceae</taxon>
        <taxon>Pacificimonas</taxon>
    </lineage>
</organism>
<dbReference type="Pfam" id="PF00155">
    <property type="entry name" value="Aminotran_1_2"/>
    <property type="match status" value="1"/>
</dbReference>
<dbReference type="PROSITE" id="PS50949">
    <property type="entry name" value="HTH_GNTR"/>
    <property type="match status" value="1"/>
</dbReference>
<evidence type="ECO:0000313" key="5">
    <source>
        <dbReference type="EMBL" id="MBV7255864.1"/>
    </source>
</evidence>
<sequence length="481" mass="51580">MNIDIVSLDRNSRESLSSQFARQLRSAITSGSIKAGQRLPSSRTSAAAHDVSRNTVSEAYTQLISEGFAVSRPGSGTYVAHGLVATTAMGGATPAKSPPQLSRRGEAMVSMGRPIEPLTQRPVLAPGVPATDLFPRESWARAIARGGRLASGRKVEDDPLGWKPLRLAIADHIGPSRGVVCDPDQIMIVDGARCAIELILKLLTDPGDRAWLEDPGYTEARQAILHNGVKVVPVPCDREGLMVAQGERMAPSARLAYVTPAHQYPSGIVMSAKRRLDLLAWADRNAAWIIEDDYDGEFRHRGTLTATLASIDRSHRVIHLGTFSKSMFPALRLAYLVLPPKLVDPAAALRFALSGHTGVTAQRGLAEFIISGQFAAHVRAMRQAYGQRQQALLTALDLHFSDTILIGPDDTGLHMTGKFAAHITEAKIADALKRSGVGAKPLSAYFADPNYGVPGLVLGYAGWSEKALSEGVRKLASALAN</sequence>
<gene>
    <name evidence="5" type="ORF">KCG44_03585</name>
</gene>
<feature type="domain" description="HTH gntR-type" evidence="4">
    <location>
        <begin position="14"/>
        <end position="82"/>
    </location>
</feature>
<dbReference type="RefSeq" id="WP_218444257.1">
    <property type="nucleotide sequence ID" value="NZ_JAGSPA010000001.1"/>
</dbReference>
<keyword evidence="5" id="KW-0808">Transferase</keyword>
<accession>A0ABS6SBR7</accession>
<dbReference type="InterPro" id="IPR004839">
    <property type="entry name" value="Aminotransferase_I/II_large"/>
</dbReference>
<dbReference type="InterPro" id="IPR000524">
    <property type="entry name" value="Tscrpt_reg_HTH_GntR"/>
</dbReference>
<dbReference type="InterPro" id="IPR051446">
    <property type="entry name" value="HTH_trans_reg/aminotransferase"/>
</dbReference>
<protein>
    <submittedName>
        <fullName evidence="5">PLP-dependent aminotransferase family protein</fullName>
    </submittedName>
</protein>
<dbReference type="SMART" id="SM00345">
    <property type="entry name" value="HTH_GNTR"/>
    <property type="match status" value="1"/>
</dbReference>
<keyword evidence="6" id="KW-1185">Reference proteome</keyword>
<evidence type="ECO:0000259" key="4">
    <source>
        <dbReference type="PROSITE" id="PS50949"/>
    </source>
</evidence>
<dbReference type="Proteomes" id="UP000722336">
    <property type="component" value="Unassembled WGS sequence"/>
</dbReference>
<dbReference type="CDD" id="cd07377">
    <property type="entry name" value="WHTH_GntR"/>
    <property type="match status" value="1"/>
</dbReference>
<evidence type="ECO:0000256" key="2">
    <source>
        <dbReference type="ARBA" id="ARBA00023125"/>
    </source>
</evidence>
<evidence type="ECO:0000256" key="1">
    <source>
        <dbReference type="ARBA" id="ARBA00023015"/>
    </source>
</evidence>
<evidence type="ECO:0000256" key="3">
    <source>
        <dbReference type="ARBA" id="ARBA00023163"/>
    </source>
</evidence>
<evidence type="ECO:0000313" key="6">
    <source>
        <dbReference type="Proteomes" id="UP000722336"/>
    </source>
</evidence>
<dbReference type="CDD" id="cd00609">
    <property type="entry name" value="AAT_like"/>
    <property type="match status" value="1"/>
</dbReference>
<dbReference type="GO" id="GO:0008483">
    <property type="term" value="F:transaminase activity"/>
    <property type="evidence" value="ECO:0007669"/>
    <property type="project" value="UniProtKB-KW"/>
</dbReference>
<proteinExistence type="predicted"/>
<reference evidence="5 6" key="1">
    <citation type="submission" date="2021-04" db="EMBL/GenBank/DDBJ databases">
        <authorList>
            <person name="Pira H."/>
            <person name="Risdian C."/>
            <person name="Wink J."/>
        </authorList>
    </citation>
    <scope>NUCLEOTIDE SEQUENCE [LARGE SCALE GENOMIC DNA]</scope>
    <source>
        <strain evidence="5 6">WHA3</strain>
    </source>
</reference>
<name>A0ABS6SBR7_9SPHN</name>
<keyword evidence="1" id="KW-0805">Transcription regulation</keyword>
<dbReference type="PANTHER" id="PTHR46577:SF1">
    <property type="entry name" value="HTH-TYPE TRANSCRIPTIONAL REGULATORY PROTEIN GABR"/>
    <property type="match status" value="1"/>
</dbReference>
<keyword evidence="2" id="KW-0238">DNA-binding</keyword>
<dbReference type="Pfam" id="PF00392">
    <property type="entry name" value="GntR"/>
    <property type="match status" value="1"/>
</dbReference>
<keyword evidence="3" id="KW-0804">Transcription</keyword>
<comment type="caution">
    <text evidence="5">The sequence shown here is derived from an EMBL/GenBank/DDBJ whole genome shotgun (WGS) entry which is preliminary data.</text>
</comment>
<dbReference type="PANTHER" id="PTHR46577">
    <property type="entry name" value="HTH-TYPE TRANSCRIPTIONAL REGULATORY PROTEIN GABR"/>
    <property type="match status" value="1"/>
</dbReference>
<keyword evidence="5" id="KW-0032">Aminotransferase</keyword>
<dbReference type="EMBL" id="JAGSPA010000001">
    <property type="protein sequence ID" value="MBV7255864.1"/>
    <property type="molecule type" value="Genomic_DNA"/>
</dbReference>